<organism evidence="2 3">
    <name type="scientific">Henosepilachna vigintioctopunctata</name>
    <dbReference type="NCBI Taxonomy" id="420089"/>
    <lineage>
        <taxon>Eukaryota</taxon>
        <taxon>Metazoa</taxon>
        <taxon>Ecdysozoa</taxon>
        <taxon>Arthropoda</taxon>
        <taxon>Hexapoda</taxon>
        <taxon>Insecta</taxon>
        <taxon>Pterygota</taxon>
        <taxon>Neoptera</taxon>
        <taxon>Endopterygota</taxon>
        <taxon>Coleoptera</taxon>
        <taxon>Polyphaga</taxon>
        <taxon>Cucujiformia</taxon>
        <taxon>Coccinelloidea</taxon>
        <taxon>Coccinellidae</taxon>
        <taxon>Epilachninae</taxon>
        <taxon>Epilachnini</taxon>
        <taxon>Henosepilachna</taxon>
    </lineage>
</organism>
<feature type="chain" id="PRO_5043743950" evidence="1">
    <location>
        <begin position="23"/>
        <end position="91"/>
    </location>
</feature>
<sequence>MTSRSFVVICVALIIIISSVMSQEECYKPQLFTNRATLDKYLRCLKAKLSPRYGKRTGTPVVEKPFPFLLGSPSDAYYSDLYRTLQFTSNK</sequence>
<protein>
    <submittedName>
        <fullName evidence="2">Uncharacterized protein</fullName>
    </submittedName>
</protein>
<reference evidence="2 3" key="1">
    <citation type="submission" date="2023-03" db="EMBL/GenBank/DDBJ databases">
        <title>Genome insight into feeding habits of ladybird beetles.</title>
        <authorList>
            <person name="Li H.-S."/>
            <person name="Huang Y.-H."/>
            <person name="Pang H."/>
        </authorList>
    </citation>
    <scope>NUCLEOTIDE SEQUENCE [LARGE SCALE GENOMIC DNA]</scope>
    <source>
        <strain evidence="2">SYSU_2023b</strain>
        <tissue evidence="2">Whole body</tissue>
    </source>
</reference>
<feature type="signal peptide" evidence="1">
    <location>
        <begin position="1"/>
        <end position="22"/>
    </location>
</feature>
<evidence type="ECO:0000256" key="1">
    <source>
        <dbReference type="SAM" id="SignalP"/>
    </source>
</evidence>
<dbReference type="AlphaFoldDB" id="A0AAW1UC96"/>
<gene>
    <name evidence="2" type="ORF">WA026_018653</name>
</gene>
<evidence type="ECO:0000313" key="2">
    <source>
        <dbReference type="EMBL" id="KAK9877546.1"/>
    </source>
</evidence>
<proteinExistence type="predicted"/>
<keyword evidence="3" id="KW-1185">Reference proteome</keyword>
<accession>A0AAW1UC96</accession>
<dbReference type="Proteomes" id="UP001431783">
    <property type="component" value="Unassembled WGS sequence"/>
</dbReference>
<dbReference type="EMBL" id="JARQZJ010000042">
    <property type="protein sequence ID" value="KAK9877546.1"/>
    <property type="molecule type" value="Genomic_DNA"/>
</dbReference>
<keyword evidence="1" id="KW-0732">Signal</keyword>
<evidence type="ECO:0000313" key="3">
    <source>
        <dbReference type="Proteomes" id="UP001431783"/>
    </source>
</evidence>
<name>A0AAW1UC96_9CUCU</name>
<comment type="caution">
    <text evidence="2">The sequence shown here is derived from an EMBL/GenBank/DDBJ whole genome shotgun (WGS) entry which is preliminary data.</text>
</comment>